<keyword evidence="4" id="KW-0489">Methyltransferase</keyword>
<dbReference type="GO" id="GO:0032259">
    <property type="term" value="P:methylation"/>
    <property type="evidence" value="ECO:0007669"/>
    <property type="project" value="UniProtKB-KW"/>
</dbReference>
<name>A0A1H5RDL2_9PSEU</name>
<evidence type="ECO:0000256" key="2">
    <source>
        <dbReference type="PIRSR" id="PIRSR018249-2"/>
    </source>
</evidence>
<feature type="domain" description="23S rRNA (guanine(745)-N(1))-methyltransferase N-terminal" evidence="3">
    <location>
        <begin position="32"/>
        <end position="66"/>
    </location>
</feature>
<dbReference type="Proteomes" id="UP000198878">
    <property type="component" value="Unassembled WGS sequence"/>
</dbReference>
<keyword evidence="1" id="KW-0862">Zinc</keyword>
<dbReference type="STRING" id="218821.SAMN05421837_108189"/>
<sequence length="295" mass="31692">MSGCFTSWSNSPMTGADHGNDPLPPRVVEALRCSVCASPLKSVERTLRCSAGHSFDLARQGYVNLLHARIPAGTADTAPMVAARADFLASGACRPLADELARVCAEADGLVIDAGAGTGYYLAHVLESAPAALGLALDVSAVALRRAARAHPRLGAAVWNLWEPWPVGDEVASAVLNVFAPRNGPEFHRVLRPGGLLTVAAPAPDHLRELGDLVLSVDERKEERLDGTLGEYFARTGRTEVRRTTELSPRQIRQAVEMGPTAFHLDRGDRRSRLDALSEPQAVTVSFTVSTYRRL</sequence>
<dbReference type="InterPro" id="IPR016718">
    <property type="entry name" value="rRNA_m1G-MeTrfase_A_prd"/>
</dbReference>
<keyword evidence="4" id="KW-0808">Transferase</keyword>
<dbReference type="PIRSF" id="PIRSF018249">
    <property type="entry name" value="MyrA_prd"/>
    <property type="match status" value="1"/>
</dbReference>
<evidence type="ECO:0000313" key="5">
    <source>
        <dbReference type="Proteomes" id="UP000198878"/>
    </source>
</evidence>
<dbReference type="InterPro" id="IPR029063">
    <property type="entry name" value="SAM-dependent_MTases_sf"/>
</dbReference>
<keyword evidence="1" id="KW-0479">Metal-binding</keyword>
<organism evidence="4 5">
    <name type="scientific">Amycolatopsis pretoriensis</name>
    <dbReference type="NCBI Taxonomy" id="218821"/>
    <lineage>
        <taxon>Bacteria</taxon>
        <taxon>Bacillati</taxon>
        <taxon>Actinomycetota</taxon>
        <taxon>Actinomycetes</taxon>
        <taxon>Pseudonocardiales</taxon>
        <taxon>Pseudonocardiaceae</taxon>
        <taxon>Amycolatopsis</taxon>
    </lineage>
</organism>
<reference evidence="5" key="1">
    <citation type="submission" date="2016-10" db="EMBL/GenBank/DDBJ databases">
        <authorList>
            <person name="Varghese N."/>
            <person name="Submissions S."/>
        </authorList>
    </citation>
    <scope>NUCLEOTIDE SEQUENCE [LARGE SCALE GENOMIC DNA]</scope>
    <source>
        <strain evidence="5">DSM 44654</strain>
    </source>
</reference>
<keyword evidence="2" id="KW-0949">S-adenosyl-L-methionine</keyword>
<proteinExistence type="predicted"/>
<feature type="binding site" evidence="2">
    <location>
        <begin position="118"/>
        <end position="119"/>
    </location>
    <ligand>
        <name>S-adenosyl-L-methionine</name>
        <dbReference type="ChEBI" id="CHEBI:59789"/>
    </ligand>
</feature>
<evidence type="ECO:0000313" key="4">
    <source>
        <dbReference type="EMBL" id="SEF35597.1"/>
    </source>
</evidence>
<keyword evidence="5" id="KW-1185">Reference proteome</keyword>
<dbReference type="SUPFAM" id="SSF53335">
    <property type="entry name" value="S-adenosyl-L-methionine-dependent methyltransferases"/>
    <property type="match status" value="1"/>
</dbReference>
<dbReference type="AlphaFoldDB" id="A0A1H5RDL2"/>
<evidence type="ECO:0000259" key="3">
    <source>
        <dbReference type="Pfam" id="PF21302"/>
    </source>
</evidence>
<evidence type="ECO:0000256" key="1">
    <source>
        <dbReference type="PIRSR" id="PIRSR018249-1"/>
    </source>
</evidence>
<dbReference type="Pfam" id="PF21302">
    <property type="entry name" value="Zn_ribbon_RlmA"/>
    <property type="match status" value="1"/>
</dbReference>
<dbReference type="GO" id="GO:0008168">
    <property type="term" value="F:methyltransferase activity"/>
    <property type="evidence" value="ECO:0007669"/>
    <property type="project" value="UniProtKB-KW"/>
</dbReference>
<dbReference type="GO" id="GO:0046872">
    <property type="term" value="F:metal ion binding"/>
    <property type="evidence" value="ECO:0007669"/>
    <property type="project" value="UniProtKB-KW"/>
</dbReference>
<feature type="binding site" evidence="1">
    <location>
        <position position="49"/>
    </location>
    <ligand>
        <name>Zn(2+)</name>
        <dbReference type="ChEBI" id="CHEBI:29105"/>
    </ligand>
</feature>
<gene>
    <name evidence="4" type="ORF">SAMN05421837_108189</name>
</gene>
<dbReference type="InterPro" id="IPR048647">
    <property type="entry name" value="RlmA_N"/>
</dbReference>
<accession>A0A1H5RDL2</accession>
<dbReference type="Gene3D" id="3.40.50.150">
    <property type="entry name" value="Vaccinia Virus protein VP39"/>
    <property type="match status" value="1"/>
</dbReference>
<dbReference type="EMBL" id="FNUJ01000008">
    <property type="protein sequence ID" value="SEF35597.1"/>
    <property type="molecule type" value="Genomic_DNA"/>
</dbReference>
<feature type="binding site" evidence="2">
    <location>
        <position position="206"/>
    </location>
    <ligand>
        <name>S-adenosyl-L-methionine</name>
        <dbReference type="ChEBI" id="CHEBI:59789"/>
    </ligand>
</feature>
<feature type="binding site" evidence="1">
    <location>
        <position position="53"/>
    </location>
    <ligand>
        <name>Zn(2+)</name>
        <dbReference type="ChEBI" id="CHEBI:29105"/>
    </ligand>
</feature>
<protein>
    <submittedName>
        <fullName evidence="4">23S rRNA (Guanine745-N1)-methyltransferase</fullName>
    </submittedName>
</protein>